<evidence type="ECO:0008006" key="4">
    <source>
        <dbReference type="Google" id="ProtNLM"/>
    </source>
</evidence>
<protein>
    <recommendedName>
        <fullName evidence="4">TonB C-terminal domain-containing protein</fullName>
    </recommendedName>
</protein>
<keyword evidence="3" id="KW-1185">Reference proteome</keyword>
<dbReference type="RefSeq" id="WP_182514573.1">
    <property type="nucleotide sequence ID" value="NZ_JACJIQ010000032.1"/>
</dbReference>
<proteinExistence type="predicted"/>
<dbReference type="EMBL" id="JACJIQ010000032">
    <property type="protein sequence ID" value="MBA9079848.1"/>
    <property type="molecule type" value="Genomic_DNA"/>
</dbReference>
<gene>
    <name evidence="2" type="ORF">FHS90_004589</name>
</gene>
<sequence>MKANTAVMVSFLLMFSQVLFAQTKRVRTIEELSQAISSNLNNPNWEELDKLCIQSVVFMKFDLNKNGELENITFSKGAPEVVKAMLKTAISSVAVKENSKQLRGHTFLQPFIFIYEVGCSDALEDRMEKDQFHQSLLTMLSFEAPLSKHLSCTILSPLMQSSKR</sequence>
<dbReference type="AlphaFoldDB" id="A0A839GZI5"/>
<accession>A0A839GZI5</accession>
<dbReference type="Proteomes" id="UP000563094">
    <property type="component" value="Unassembled WGS sequence"/>
</dbReference>
<evidence type="ECO:0000313" key="3">
    <source>
        <dbReference type="Proteomes" id="UP000563094"/>
    </source>
</evidence>
<keyword evidence="1" id="KW-0732">Signal</keyword>
<evidence type="ECO:0000256" key="1">
    <source>
        <dbReference type="SAM" id="SignalP"/>
    </source>
</evidence>
<name>A0A839GZI5_9BACT</name>
<organism evidence="2 3">
    <name type="scientific">Rufibacter quisquiliarum</name>
    <dbReference type="NCBI Taxonomy" id="1549639"/>
    <lineage>
        <taxon>Bacteria</taxon>
        <taxon>Pseudomonadati</taxon>
        <taxon>Bacteroidota</taxon>
        <taxon>Cytophagia</taxon>
        <taxon>Cytophagales</taxon>
        <taxon>Hymenobacteraceae</taxon>
        <taxon>Rufibacter</taxon>
    </lineage>
</organism>
<reference evidence="2 3" key="1">
    <citation type="submission" date="2020-08" db="EMBL/GenBank/DDBJ databases">
        <title>Genomic Encyclopedia of Type Strains, Phase IV (KMG-IV): sequencing the most valuable type-strain genomes for metagenomic binning, comparative biology and taxonomic classification.</title>
        <authorList>
            <person name="Goeker M."/>
        </authorList>
    </citation>
    <scope>NUCLEOTIDE SEQUENCE [LARGE SCALE GENOMIC DNA]</scope>
    <source>
        <strain evidence="2 3">DSM 29854</strain>
    </source>
</reference>
<feature type="signal peptide" evidence="1">
    <location>
        <begin position="1"/>
        <end position="21"/>
    </location>
</feature>
<feature type="chain" id="PRO_5032637534" description="TonB C-terminal domain-containing protein" evidence="1">
    <location>
        <begin position="22"/>
        <end position="164"/>
    </location>
</feature>
<evidence type="ECO:0000313" key="2">
    <source>
        <dbReference type="EMBL" id="MBA9079848.1"/>
    </source>
</evidence>
<comment type="caution">
    <text evidence="2">The sequence shown here is derived from an EMBL/GenBank/DDBJ whole genome shotgun (WGS) entry which is preliminary data.</text>
</comment>